<proteinExistence type="inferred from homology"/>
<feature type="domain" description="D-isomer specific 2-hydroxyacid dehydrogenase NAD-binding" evidence="6">
    <location>
        <begin position="110"/>
        <end position="297"/>
    </location>
</feature>
<dbReference type="GO" id="GO:0051287">
    <property type="term" value="F:NAD binding"/>
    <property type="evidence" value="ECO:0007669"/>
    <property type="project" value="InterPro"/>
</dbReference>
<keyword evidence="8" id="KW-1185">Reference proteome</keyword>
<keyword evidence="2 4" id="KW-0560">Oxidoreductase</keyword>
<dbReference type="Proteomes" id="UP000316727">
    <property type="component" value="Unassembled WGS sequence"/>
</dbReference>
<dbReference type="InterPro" id="IPR036291">
    <property type="entry name" value="NAD(P)-bd_dom_sf"/>
</dbReference>
<dbReference type="PROSITE" id="PS00065">
    <property type="entry name" value="D_2_HYDROXYACID_DH_1"/>
    <property type="match status" value="1"/>
</dbReference>
<dbReference type="InterPro" id="IPR006139">
    <property type="entry name" value="D-isomer_2_OHA_DH_cat_dom"/>
</dbReference>
<dbReference type="InterPro" id="IPR029753">
    <property type="entry name" value="D-isomer_DH_CS"/>
</dbReference>
<comment type="caution">
    <text evidence="7">The sequence shown here is derived from an EMBL/GenBank/DDBJ whole genome shotgun (WGS) entry which is preliminary data.</text>
</comment>
<evidence type="ECO:0000259" key="5">
    <source>
        <dbReference type="Pfam" id="PF00389"/>
    </source>
</evidence>
<evidence type="ECO:0000256" key="2">
    <source>
        <dbReference type="ARBA" id="ARBA00023002"/>
    </source>
</evidence>
<evidence type="ECO:0000259" key="6">
    <source>
        <dbReference type="Pfam" id="PF02826"/>
    </source>
</evidence>
<protein>
    <submittedName>
        <fullName evidence="7">2-hydroxyacid dehydrogenase</fullName>
    </submittedName>
</protein>
<dbReference type="SUPFAM" id="SSF52283">
    <property type="entry name" value="Formate/glycerate dehydrogenase catalytic domain-like"/>
    <property type="match status" value="1"/>
</dbReference>
<dbReference type="SUPFAM" id="SSF51735">
    <property type="entry name" value="NAD(P)-binding Rossmann-fold domains"/>
    <property type="match status" value="1"/>
</dbReference>
<dbReference type="PANTHER" id="PTHR43026">
    <property type="entry name" value="2-HYDROXYACID DEHYDROGENASE HOMOLOG 1-RELATED"/>
    <property type="match status" value="1"/>
</dbReference>
<evidence type="ECO:0000313" key="8">
    <source>
        <dbReference type="Proteomes" id="UP000316727"/>
    </source>
</evidence>
<dbReference type="PANTHER" id="PTHR43026:SF1">
    <property type="entry name" value="2-HYDROXYACID DEHYDROGENASE HOMOLOG 1-RELATED"/>
    <property type="match status" value="1"/>
</dbReference>
<dbReference type="InterPro" id="IPR029752">
    <property type="entry name" value="D-isomer_DH_CS1"/>
</dbReference>
<gene>
    <name evidence="7" type="ORF">FJM65_18370</name>
</gene>
<dbReference type="InterPro" id="IPR006140">
    <property type="entry name" value="D-isomer_DH_NAD-bd"/>
</dbReference>
<dbReference type="Pfam" id="PF00389">
    <property type="entry name" value="2-Hacid_dh"/>
    <property type="match status" value="1"/>
</dbReference>
<evidence type="ECO:0000256" key="3">
    <source>
        <dbReference type="ARBA" id="ARBA00023027"/>
    </source>
</evidence>
<organism evidence="7 8">
    <name type="scientific">Pontibacter mangrovi</name>
    <dbReference type="NCBI Taxonomy" id="2589816"/>
    <lineage>
        <taxon>Bacteria</taxon>
        <taxon>Pseudomonadati</taxon>
        <taxon>Bacteroidota</taxon>
        <taxon>Cytophagia</taxon>
        <taxon>Cytophagales</taxon>
        <taxon>Hymenobacteraceae</taxon>
        <taxon>Pontibacter</taxon>
    </lineage>
</organism>
<accession>A0A501W576</accession>
<dbReference type="PROSITE" id="PS00670">
    <property type="entry name" value="D_2_HYDROXYACID_DH_2"/>
    <property type="match status" value="1"/>
</dbReference>
<dbReference type="EMBL" id="VFRQ01000013">
    <property type="protein sequence ID" value="TPE42391.1"/>
    <property type="molecule type" value="Genomic_DNA"/>
</dbReference>
<name>A0A501W576_9BACT</name>
<keyword evidence="3" id="KW-0520">NAD</keyword>
<dbReference type="Pfam" id="PF02826">
    <property type="entry name" value="2-Hacid_dh_C"/>
    <property type="match status" value="1"/>
</dbReference>
<comment type="similarity">
    <text evidence="1 4">Belongs to the D-isomer specific 2-hydroxyacid dehydrogenase family.</text>
</comment>
<reference evidence="7 8" key="1">
    <citation type="submission" date="2019-06" db="EMBL/GenBank/DDBJ databases">
        <title>A novel bacterium of genus Pontibacter, isolated from marine sediment.</title>
        <authorList>
            <person name="Huang H."/>
            <person name="Mo K."/>
            <person name="Hu Y."/>
        </authorList>
    </citation>
    <scope>NUCLEOTIDE SEQUENCE [LARGE SCALE GENOMIC DNA]</scope>
    <source>
        <strain evidence="7 8">HB172049</strain>
    </source>
</reference>
<evidence type="ECO:0000313" key="7">
    <source>
        <dbReference type="EMBL" id="TPE42391.1"/>
    </source>
</evidence>
<evidence type="ECO:0000256" key="1">
    <source>
        <dbReference type="ARBA" id="ARBA00005854"/>
    </source>
</evidence>
<dbReference type="InterPro" id="IPR058205">
    <property type="entry name" value="D-LDH-like"/>
</dbReference>
<dbReference type="CDD" id="cd12183">
    <property type="entry name" value="LDH_like_2"/>
    <property type="match status" value="1"/>
</dbReference>
<dbReference type="OrthoDB" id="1522997at2"/>
<feature type="domain" description="D-isomer specific 2-hydroxyacid dehydrogenase catalytic" evidence="5">
    <location>
        <begin position="4"/>
        <end position="328"/>
    </location>
</feature>
<sequence>MKVAIFSTQSYDRLYLDRYKEGSQLELTYFDAALDEHTAGLTQGFEAVCIFVNDRVDLETANIISANGVRAVVLRCAGFNNVDVAAAHERGVKVLRVPAYSPQAVAEHTVALILTLNRKTHKAYNRVREHNFSLERMMGFNLYGKTVGVIGTGQIGAAFCRIMLGFGCTVIAYDPLPSPALKVQGVTYVPLEELLRTSDIISLHCPLTPATHHLINKEGFDMMKNGVMLINTSRGAVIQTRDAVQALKSEKLGYLGIDVYEQEENLFFRDLSERIVPDDLIARLMAFPNVLITAHQGFFTKEALQQIAVTTIKNLNDVALGTTSQNEILPESKVYR</sequence>
<dbReference type="Gene3D" id="3.40.50.720">
    <property type="entry name" value="NAD(P)-binding Rossmann-like Domain"/>
    <property type="match status" value="2"/>
</dbReference>
<dbReference type="GO" id="GO:0008720">
    <property type="term" value="F:D-lactate dehydrogenase (NAD+) activity"/>
    <property type="evidence" value="ECO:0007669"/>
    <property type="project" value="TreeGrafter"/>
</dbReference>
<dbReference type="RefSeq" id="WP_140623416.1">
    <property type="nucleotide sequence ID" value="NZ_VFRQ01000013.1"/>
</dbReference>
<evidence type="ECO:0000256" key="4">
    <source>
        <dbReference type="RuleBase" id="RU003719"/>
    </source>
</evidence>
<dbReference type="AlphaFoldDB" id="A0A501W576"/>